<dbReference type="EMBL" id="JAXOVC010000005">
    <property type="protein sequence ID" value="KAK4501060.1"/>
    <property type="molecule type" value="Genomic_DNA"/>
</dbReference>
<reference evidence="1 2" key="1">
    <citation type="journal article" date="2023" name="G3 (Bethesda)">
        <title>A chromosome-level genome assembly of Zasmidium syzygii isolated from banana leaves.</title>
        <authorList>
            <person name="van Westerhoven A.C."/>
            <person name="Mehrabi R."/>
            <person name="Talebi R."/>
            <person name="Steentjes M.B.F."/>
            <person name="Corcolon B."/>
            <person name="Chong P.A."/>
            <person name="Kema G.H.J."/>
            <person name="Seidl M.F."/>
        </authorList>
    </citation>
    <scope>NUCLEOTIDE SEQUENCE [LARGE SCALE GENOMIC DNA]</scope>
    <source>
        <strain evidence="1 2">P124</strain>
    </source>
</reference>
<accession>A0ABR0EIR7</accession>
<comment type="caution">
    <text evidence="1">The sequence shown here is derived from an EMBL/GenBank/DDBJ whole genome shotgun (WGS) entry which is preliminary data.</text>
</comment>
<organism evidence="1 2">
    <name type="scientific">Zasmidium cellare</name>
    <name type="common">Wine cellar mold</name>
    <name type="synonym">Racodium cellare</name>
    <dbReference type="NCBI Taxonomy" id="395010"/>
    <lineage>
        <taxon>Eukaryota</taxon>
        <taxon>Fungi</taxon>
        <taxon>Dikarya</taxon>
        <taxon>Ascomycota</taxon>
        <taxon>Pezizomycotina</taxon>
        <taxon>Dothideomycetes</taxon>
        <taxon>Dothideomycetidae</taxon>
        <taxon>Mycosphaerellales</taxon>
        <taxon>Mycosphaerellaceae</taxon>
        <taxon>Zasmidium</taxon>
    </lineage>
</organism>
<evidence type="ECO:0000313" key="2">
    <source>
        <dbReference type="Proteomes" id="UP001305779"/>
    </source>
</evidence>
<proteinExistence type="predicted"/>
<dbReference type="PANTHER" id="PTHR38116:SF9">
    <property type="entry name" value="BZIP DOMAIN-CONTAINING PROTEIN"/>
    <property type="match status" value="1"/>
</dbReference>
<dbReference type="Proteomes" id="UP001305779">
    <property type="component" value="Unassembled WGS sequence"/>
</dbReference>
<dbReference type="PANTHER" id="PTHR38116">
    <property type="entry name" value="CHROMOSOME 7, WHOLE GENOME SHOTGUN SEQUENCE"/>
    <property type="match status" value="1"/>
</dbReference>
<protein>
    <submittedName>
        <fullName evidence="1">Uncharacterized protein</fullName>
    </submittedName>
</protein>
<keyword evidence="2" id="KW-1185">Reference proteome</keyword>
<gene>
    <name evidence="1" type="ORF">PRZ48_006866</name>
</gene>
<sequence length="208" mass="23042">MAEHHDNILLRHLEKLHNSWANGNSGSSTRARRKRLALAKKQNVPAASQGLVRKEQIKPSEAGIHPAFISGLNSTNDSEALPLIPIPLNVYSALYKNGEFLGLACSNCIPALSTPAGPNVPESLRPTSVQLMTIHPPWIDRFPFPKMRENFILLLGVVDPEEFLNDIFNSPSFTVQAGGSSWDPKVWGIEESFKKKWGFLFDKDLFGA</sequence>
<dbReference type="InterPro" id="IPR021833">
    <property type="entry name" value="DUF3425"/>
</dbReference>
<evidence type="ECO:0000313" key="1">
    <source>
        <dbReference type="EMBL" id="KAK4501060.1"/>
    </source>
</evidence>
<dbReference type="Pfam" id="PF11905">
    <property type="entry name" value="DUF3425"/>
    <property type="match status" value="1"/>
</dbReference>
<name>A0ABR0EIR7_ZASCE</name>